<proteinExistence type="predicted"/>
<dbReference type="Proteomes" id="UP000034543">
    <property type="component" value="Unassembled WGS sequence"/>
</dbReference>
<keyword evidence="1" id="KW-1133">Transmembrane helix</keyword>
<feature type="transmembrane region" description="Helical" evidence="1">
    <location>
        <begin position="221"/>
        <end position="237"/>
    </location>
</feature>
<keyword evidence="1" id="KW-0472">Membrane</keyword>
<dbReference type="AlphaFoldDB" id="A0A0G1FHH3"/>
<gene>
    <name evidence="2" type="ORF">UV59_C0001G0011</name>
</gene>
<feature type="transmembrane region" description="Helical" evidence="1">
    <location>
        <begin position="301"/>
        <end position="321"/>
    </location>
</feature>
<protein>
    <recommendedName>
        <fullName evidence="4">Glycosyltransferase RgtA/B/C/D-like domain-containing protein</fullName>
    </recommendedName>
</protein>
<feature type="transmembrane region" description="Helical" evidence="1">
    <location>
        <begin position="69"/>
        <end position="86"/>
    </location>
</feature>
<comment type="caution">
    <text evidence="2">The sequence shown here is derived from an EMBL/GenBank/DDBJ whole genome shotgun (WGS) entry which is preliminary data.</text>
</comment>
<keyword evidence="1" id="KW-0812">Transmembrane</keyword>
<reference evidence="2 3" key="1">
    <citation type="journal article" date="2015" name="Nature">
        <title>rRNA introns, odd ribosomes, and small enigmatic genomes across a large radiation of phyla.</title>
        <authorList>
            <person name="Brown C.T."/>
            <person name="Hug L.A."/>
            <person name="Thomas B.C."/>
            <person name="Sharon I."/>
            <person name="Castelle C.J."/>
            <person name="Singh A."/>
            <person name="Wilkins M.J."/>
            <person name="Williams K.H."/>
            <person name="Banfield J.F."/>
        </authorList>
    </citation>
    <scope>NUCLEOTIDE SEQUENCE [LARGE SCALE GENOMIC DNA]</scope>
</reference>
<evidence type="ECO:0000256" key="1">
    <source>
        <dbReference type="SAM" id="Phobius"/>
    </source>
</evidence>
<evidence type="ECO:0008006" key="4">
    <source>
        <dbReference type="Google" id="ProtNLM"/>
    </source>
</evidence>
<feature type="transmembrane region" description="Helical" evidence="1">
    <location>
        <begin position="47"/>
        <end position="63"/>
    </location>
</feature>
<organism evidence="2 3">
    <name type="scientific">Candidatus Gottesmanbacteria bacterium GW2011_GWA1_43_11</name>
    <dbReference type="NCBI Taxonomy" id="1618436"/>
    <lineage>
        <taxon>Bacteria</taxon>
        <taxon>Candidatus Gottesmaniibacteriota</taxon>
    </lineage>
</organism>
<feature type="transmembrane region" description="Helical" evidence="1">
    <location>
        <begin position="410"/>
        <end position="428"/>
    </location>
</feature>
<feature type="transmembrane region" description="Helical" evidence="1">
    <location>
        <begin position="243"/>
        <end position="261"/>
    </location>
</feature>
<name>A0A0G1FHH3_9BACT</name>
<feature type="transmembrane region" description="Helical" evidence="1">
    <location>
        <begin position="364"/>
        <end position="379"/>
    </location>
</feature>
<feature type="transmembrane region" description="Helical" evidence="1">
    <location>
        <begin position="268"/>
        <end position="295"/>
    </location>
</feature>
<feature type="transmembrane region" description="Helical" evidence="1">
    <location>
        <begin position="95"/>
        <end position="111"/>
    </location>
</feature>
<dbReference type="EMBL" id="LCFB01000001">
    <property type="protein sequence ID" value="KKS86288.1"/>
    <property type="molecule type" value="Genomic_DNA"/>
</dbReference>
<dbReference type="STRING" id="1618436.UV59_C0001G0011"/>
<feature type="transmembrane region" description="Helical" evidence="1">
    <location>
        <begin position="189"/>
        <end position="209"/>
    </location>
</feature>
<evidence type="ECO:0000313" key="3">
    <source>
        <dbReference type="Proteomes" id="UP000034543"/>
    </source>
</evidence>
<evidence type="ECO:0000313" key="2">
    <source>
        <dbReference type="EMBL" id="KKS86288.1"/>
    </source>
</evidence>
<accession>A0A0G1FHH3</accession>
<feature type="transmembrane region" description="Helical" evidence="1">
    <location>
        <begin position="386"/>
        <end position="404"/>
    </location>
</feature>
<sequence>MSAFLAGSGIILVLFLGLPHPGDPFDSAISLFIATLIYFRITRFRNLLLHALISILMILLFMLKKPDNGLFYLIAVSAGWLTHFIINQIPAKKDLIVLILVIFGFVVSAWNNTREVRRFLTHEPVTETYRTDLDDFLKTYYLMERGASYYQAFNQAVTEDAYKNGALPNLWVWRLPTVFYLWQLVPGTWGLHIFGLFIALGIIGLGSAYKIGLVITGRSSYALLSSYFLYPYLHFAVRNAELMHTEWWAIVPVMIGLWAIMQKKQKTTLIFFCLALSIRELLLIPFLGIVILLYLGKFPKWRLYIIPIVTCIIVLFVHTIFIQRELQRTITHLTQLRTHPIGFDIIRTSLAFGSWEYYFFDLRLFRIFWLAALAAVYLLRRKTAILFLPVLLFPLTFLLIGSSADNDYWGILYMPFVLILAPHFLTVISGKVRLYRHLG</sequence>